<proteinExistence type="predicted"/>
<keyword evidence="25" id="KW-1185">Reference proteome</keyword>
<keyword evidence="12" id="KW-0282">Flagellum</keyword>
<evidence type="ECO:0000256" key="1">
    <source>
        <dbReference type="ARBA" id="ARBA00004120"/>
    </source>
</evidence>
<evidence type="ECO:0000256" key="8">
    <source>
        <dbReference type="ARBA" id="ARBA00022606"/>
    </source>
</evidence>
<keyword evidence="9" id="KW-0344">Guanine-nucleotide releasing factor</keyword>
<dbReference type="InterPro" id="IPR009091">
    <property type="entry name" value="RCC1/BLIP-II"/>
</dbReference>
<keyword evidence="6" id="KW-0963">Cytoplasm</keyword>
<dbReference type="Ensembl" id="ENSPMGT00000016948.1">
    <property type="protein sequence ID" value="ENSPMGP00000015882.1"/>
    <property type="gene ID" value="ENSPMGG00000013022.1"/>
</dbReference>
<evidence type="ECO:0000256" key="13">
    <source>
        <dbReference type="ARBA" id="ARBA00023034"/>
    </source>
</evidence>
<reference evidence="24" key="2">
    <citation type="submission" date="2025-09" db="UniProtKB">
        <authorList>
            <consortium name="Ensembl"/>
        </authorList>
    </citation>
    <scope>IDENTIFICATION</scope>
</reference>
<feature type="compositionally biased region" description="Gly residues" evidence="22">
    <location>
        <begin position="428"/>
        <end position="445"/>
    </location>
</feature>
<evidence type="ECO:0000256" key="15">
    <source>
        <dbReference type="ARBA" id="ARBA00023212"/>
    </source>
</evidence>
<feature type="compositionally biased region" description="Acidic residues" evidence="22">
    <location>
        <begin position="520"/>
        <end position="602"/>
    </location>
</feature>
<evidence type="ECO:0000256" key="19">
    <source>
        <dbReference type="ARBA" id="ARBA00023305"/>
    </source>
</evidence>
<evidence type="ECO:0000256" key="6">
    <source>
        <dbReference type="ARBA" id="ARBA00022490"/>
    </source>
</evidence>
<keyword evidence="13" id="KW-0333">Golgi apparatus</keyword>
<comment type="subcellular location">
    <subcellularLocation>
        <location evidence="1">Cytoplasm</location>
        <location evidence="1">Cytoskeleton</location>
        <location evidence="1">Cilium basal body</location>
    </subcellularLocation>
    <subcellularLocation>
        <location evidence="4">Cytoplasm</location>
        <location evidence="4">Cytoskeleton</location>
        <location evidence="4">Flagellum axoneme</location>
    </subcellularLocation>
    <subcellularLocation>
        <location evidence="2">Cytoplasm</location>
        <location evidence="2">Cytoskeleton</location>
        <location evidence="2">Microtubule organizing center</location>
        <location evidence="2">Centrosome</location>
    </subcellularLocation>
    <subcellularLocation>
        <location evidence="3">Golgi apparatus</location>
    </subcellularLocation>
</comment>
<evidence type="ECO:0000256" key="2">
    <source>
        <dbReference type="ARBA" id="ARBA00004300"/>
    </source>
</evidence>
<reference evidence="24" key="1">
    <citation type="submission" date="2025-08" db="UniProtKB">
        <authorList>
            <consortium name="Ensembl"/>
        </authorList>
    </citation>
    <scope>IDENTIFICATION</scope>
</reference>
<accession>A0A3B4AFM1</accession>
<feature type="region of interest" description="Disordered" evidence="22">
    <location>
        <begin position="423"/>
        <end position="637"/>
    </location>
</feature>
<dbReference type="InterPro" id="IPR051625">
    <property type="entry name" value="Signaling_Regulatory_Domain"/>
</dbReference>
<evidence type="ECO:0000256" key="16">
    <source>
        <dbReference type="ARBA" id="ARBA00023273"/>
    </source>
</evidence>
<dbReference type="Proteomes" id="UP000261520">
    <property type="component" value="Unplaced"/>
</dbReference>
<evidence type="ECO:0000313" key="24">
    <source>
        <dbReference type="Ensembl" id="ENSPMGP00000015882.1"/>
    </source>
</evidence>
<evidence type="ECO:0000256" key="5">
    <source>
        <dbReference type="ARBA" id="ARBA00022481"/>
    </source>
</evidence>
<evidence type="ECO:0000256" key="3">
    <source>
        <dbReference type="ARBA" id="ARBA00004555"/>
    </source>
</evidence>
<protein>
    <recommendedName>
        <fullName evidence="20">X-linked retinitis pigmentosa GTPase regulator</fullName>
    </recommendedName>
</protein>
<dbReference type="AlphaFoldDB" id="A0A3B4AFM1"/>
<evidence type="ECO:0000256" key="12">
    <source>
        <dbReference type="ARBA" id="ARBA00022846"/>
    </source>
</evidence>
<feature type="repeat" description="RCC1" evidence="21">
    <location>
        <begin position="261"/>
        <end position="313"/>
    </location>
</feature>
<feature type="repeat" description="RCC1" evidence="21">
    <location>
        <begin position="159"/>
        <end position="208"/>
    </location>
</feature>
<keyword evidence="7" id="KW-0597">Phosphoprotein</keyword>
<evidence type="ECO:0000256" key="7">
    <source>
        <dbReference type="ARBA" id="ARBA00022553"/>
    </source>
</evidence>
<dbReference type="GO" id="GO:0005813">
    <property type="term" value="C:centrosome"/>
    <property type="evidence" value="ECO:0007669"/>
    <property type="project" value="UniProtKB-SubCell"/>
</dbReference>
<evidence type="ECO:0000256" key="10">
    <source>
        <dbReference type="ARBA" id="ARBA00022737"/>
    </source>
</evidence>
<feature type="domain" description="RCC1-like" evidence="23">
    <location>
        <begin position="38"/>
        <end position="363"/>
    </location>
</feature>
<evidence type="ECO:0000256" key="18">
    <source>
        <dbReference type="ARBA" id="ARBA00023289"/>
    </source>
</evidence>
<dbReference type="PROSITE" id="PS00626">
    <property type="entry name" value="RCC1_2"/>
    <property type="match status" value="4"/>
</dbReference>
<keyword evidence="15" id="KW-0206">Cytoskeleton</keyword>
<dbReference type="Pfam" id="PF25390">
    <property type="entry name" value="WD40_RLD"/>
    <property type="match status" value="1"/>
</dbReference>
<sequence length="637" mass="70087">MAGEVEDDIPESGAVFTFGKSKFSDNVPSKFWLKNDVPLKLSCGDEHTAFITENGKLFVFGSNNWGQLGLGSKATVNKPTCVKALKSERIHLVACGRNHTLVCTVDGKLFASGGNGEGQLGIGDCEERSTFHRINFPSHGPIRSLAAGSNTSAALTENGKLFMWGDNSEGQIGLGKQSHASTPQEVCVGRRVSDVSCGYYHSALITDDGGLYMFGERDCGKLGLSTDQLAGHRLPQRVKAITDPVRQVCCGGGHTVALTDEDVYTFGLGQYGQLGHGTFIFESRLPRHVEHFKKGRVCDVSCGENHTALITDSGLLYTFGDGRHGKLALGEEHFTNQFKPTLCPRFLKFNVRAVSCGGCHMVVLARPRQDSEMELSLEEDDSTEEFLEKPYVELLGHTTDSSCLNKSLSARVRRRERVGLLWRSDRGTGPGDWTGGLDRGTGPGDWTGVLDREESSNDKSGEEESEAVSESTAGKSVDEESEEEDEEEGSDSTNDRSVEEESEEESSEESESEEKSGSSDIEEGEEEEEEEEEETGSDEEEEEGSEEEEGESSEEEESEEESSEEEESEEESSEEEETASGEEDEEESDEEEEEEESSDEEEQQRKKRSRRSGVRGQAADEAEEFWDDVLPQYLTLR</sequence>
<keyword evidence="14" id="KW-0969">Cilium</keyword>
<keyword evidence="5" id="KW-0488">Methylation</keyword>
<dbReference type="PROSITE" id="PS50012">
    <property type="entry name" value="RCC1_3"/>
    <property type="match status" value="6"/>
</dbReference>
<evidence type="ECO:0000256" key="17">
    <source>
        <dbReference type="ARBA" id="ARBA00023288"/>
    </source>
</evidence>
<dbReference type="InterPro" id="IPR000408">
    <property type="entry name" value="Reg_chr_condens"/>
</dbReference>
<dbReference type="GO" id="GO:0005085">
    <property type="term" value="F:guanyl-nucleotide exchange factor activity"/>
    <property type="evidence" value="ECO:0007669"/>
    <property type="project" value="UniProtKB-KW"/>
</dbReference>
<evidence type="ECO:0000256" key="4">
    <source>
        <dbReference type="ARBA" id="ARBA00004611"/>
    </source>
</evidence>
<name>A0A3B4AFM1_9GOBI</name>
<dbReference type="InterPro" id="IPR058923">
    <property type="entry name" value="RCC1-like_dom"/>
</dbReference>
<dbReference type="PANTHER" id="PTHR22872">
    <property type="entry name" value="BTK-BINDING PROTEIN-RELATED"/>
    <property type="match status" value="1"/>
</dbReference>
<feature type="repeat" description="RCC1" evidence="21">
    <location>
        <begin position="107"/>
        <end position="158"/>
    </location>
</feature>
<dbReference type="FunFam" id="2.130.10.30:FF:000013">
    <property type="entry name" value="Retinitis pigmentosa GTPase regulator isoform 1"/>
    <property type="match status" value="1"/>
</dbReference>
<feature type="repeat" description="RCC1" evidence="21">
    <location>
        <begin position="209"/>
        <end position="261"/>
    </location>
</feature>
<evidence type="ECO:0000259" key="23">
    <source>
        <dbReference type="Pfam" id="PF25390"/>
    </source>
</evidence>
<keyword evidence="10" id="KW-0677">Repeat</keyword>
<evidence type="ECO:0000256" key="11">
    <source>
        <dbReference type="ARBA" id="ARBA00022794"/>
    </source>
</evidence>
<feature type="compositionally biased region" description="Acidic residues" evidence="22">
    <location>
        <begin position="500"/>
        <end position="512"/>
    </location>
</feature>
<keyword evidence="8" id="KW-0716">Sensory transduction</keyword>
<feature type="compositionally biased region" description="Basic and acidic residues" evidence="22">
    <location>
        <begin position="450"/>
        <end position="462"/>
    </location>
</feature>
<dbReference type="GO" id="GO:0005929">
    <property type="term" value="C:cilium"/>
    <property type="evidence" value="ECO:0007669"/>
    <property type="project" value="UniProtKB-ARBA"/>
</dbReference>
<dbReference type="PRINTS" id="PR00633">
    <property type="entry name" value="RCCNDNSATION"/>
</dbReference>
<feature type="repeat" description="RCC1" evidence="21">
    <location>
        <begin position="314"/>
        <end position="367"/>
    </location>
</feature>
<keyword evidence="19" id="KW-0844">Vision</keyword>
<evidence type="ECO:0000256" key="9">
    <source>
        <dbReference type="ARBA" id="ARBA00022658"/>
    </source>
</evidence>
<dbReference type="SUPFAM" id="SSF50985">
    <property type="entry name" value="RCC1/BLIP-II"/>
    <property type="match status" value="1"/>
</dbReference>
<keyword evidence="16" id="KW-0966">Cell projection</keyword>
<keyword evidence="17" id="KW-0449">Lipoprotein</keyword>
<evidence type="ECO:0000256" key="21">
    <source>
        <dbReference type="PROSITE-ProRule" id="PRU00235"/>
    </source>
</evidence>
<organism evidence="24 25">
    <name type="scientific">Periophthalmus magnuspinnatus</name>
    <dbReference type="NCBI Taxonomy" id="409849"/>
    <lineage>
        <taxon>Eukaryota</taxon>
        <taxon>Metazoa</taxon>
        <taxon>Chordata</taxon>
        <taxon>Craniata</taxon>
        <taxon>Vertebrata</taxon>
        <taxon>Euteleostomi</taxon>
        <taxon>Actinopterygii</taxon>
        <taxon>Neopterygii</taxon>
        <taxon>Teleostei</taxon>
        <taxon>Neoteleostei</taxon>
        <taxon>Acanthomorphata</taxon>
        <taxon>Gobiaria</taxon>
        <taxon>Gobiiformes</taxon>
        <taxon>Gobioidei</taxon>
        <taxon>Gobiidae</taxon>
        <taxon>Oxudercinae</taxon>
        <taxon>Periophthalmus</taxon>
    </lineage>
</organism>
<evidence type="ECO:0000256" key="22">
    <source>
        <dbReference type="SAM" id="MobiDB-lite"/>
    </source>
</evidence>
<dbReference type="PANTHER" id="PTHR22872:SF9">
    <property type="entry name" value="X-LINKED RETINITIS PIGMENTOSA GTPASE REGULATOR"/>
    <property type="match status" value="1"/>
</dbReference>
<keyword evidence="18" id="KW-0636">Prenylation</keyword>
<evidence type="ECO:0000256" key="20">
    <source>
        <dbReference type="ARBA" id="ARBA00073293"/>
    </source>
</evidence>
<evidence type="ECO:0000256" key="14">
    <source>
        <dbReference type="ARBA" id="ARBA00023069"/>
    </source>
</evidence>
<keyword evidence="11" id="KW-0970">Cilium biogenesis/degradation</keyword>
<dbReference type="Gene3D" id="2.130.10.30">
    <property type="entry name" value="Regulator of chromosome condensation 1/beta-lactamase-inhibitor protein II"/>
    <property type="match status" value="1"/>
</dbReference>
<dbReference type="STRING" id="409849.ENSPMGP00000015882"/>
<dbReference type="GO" id="GO:0007601">
    <property type="term" value="P:visual perception"/>
    <property type="evidence" value="ECO:0007669"/>
    <property type="project" value="UniProtKB-KW"/>
</dbReference>
<evidence type="ECO:0000313" key="25">
    <source>
        <dbReference type="Proteomes" id="UP000261520"/>
    </source>
</evidence>
<feature type="repeat" description="RCC1" evidence="21">
    <location>
        <begin position="55"/>
        <end position="106"/>
    </location>
</feature>
<dbReference type="GO" id="GO:0005794">
    <property type="term" value="C:Golgi apparatus"/>
    <property type="evidence" value="ECO:0007669"/>
    <property type="project" value="UniProtKB-SubCell"/>
</dbReference>
<dbReference type="GO" id="GO:0030030">
    <property type="term" value="P:cell projection organization"/>
    <property type="evidence" value="ECO:0007669"/>
    <property type="project" value="UniProtKB-KW"/>
</dbReference>
<feature type="compositionally biased region" description="Acidic residues" evidence="22">
    <location>
        <begin position="479"/>
        <end position="490"/>
    </location>
</feature>